<dbReference type="InterPro" id="IPR014017">
    <property type="entry name" value="DNA_helicase_UvrD-like_C"/>
</dbReference>
<dbReference type="CDD" id="cd17932">
    <property type="entry name" value="DEXQc_UvrD"/>
    <property type="match status" value="1"/>
</dbReference>
<evidence type="ECO:0000256" key="11">
    <source>
        <dbReference type="PROSITE-ProRule" id="PRU00560"/>
    </source>
</evidence>
<organism evidence="14 15">
    <name type="scientific">Romboutsia sedimentorum</name>
    <dbReference type="NCBI Taxonomy" id="1368474"/>
    <lineage>
        <taxon>Bacteria</taxon>
        <taxon>Bacillati</taxon>
        <taxon>Bacillota</taxon>
        <taxon>Clostridia</taxon>
        <taxon>Peptostreptococcales</taxon>
        <taxon>Peptostreptococcaceae</taxon>
        <taxon>Romboutsia</taxon>
    </lineage>
</organism>
<dbReference type="EMBL" id="JASKYM010000010">
    <property type="protein sequence ID" value="MDK2564732.1"/>
    <property type="molecule type" value="Genomic_DNA"/>
</dbReference>
<feature type="domain" description="UvrD-like helicase ATP-binding" evidence="12">
    <location>
        <begin position="5"/>
        <end position="281"/>
    </location>
</feature>
<feature type="binding site" evidence="11">
    <location>
        <begin position="26"/>
        <end position="33"/>
    </location>
    <ligand>
        <name>ATP</name>
        <dbReference type="ChEBI" id="CHEBI:30616"/>
    </ligand>
</feature>
<reference evidence="14 15" key="1">
    <citation type="submission" date="2023-05" db="EMBL/GenBank/DDBJ databases">
        <title>Rombocin, a short stable natural nisin variant, displays selective antimicrobial activity against Listeria monocytogenes and employs dual mode of action to kill target bacterial strains.</title>
        <authorList>
            <person name="Wambui J."/>
            <person name="Stephan R."/>
            <person name="Kuipers O.P."/>
        </authorList>
    </citation>
    <scope>NUCLEOTIDE SEQUENCE [LARGE SCALE GENOMIC DNA]</scope>
    <source>
        <strain evidence="14 15">RC002</strain>
    </source>
</reference>
<keyword evidence="3 11" id="KW-0378">Hydrolase</keyword>
<protein>
    <recommendedName>
        <fullName evidence="9">DNA 3'-5' helicase</fullName>
        <ecNumber evidence="9">5.6.2.4</ecNumber>
    </recommendedName>
</protein>
<dbReference type="Gene3D" id="3.40.50.300">
    <property type="entry name" value="P-loop containing nucleotide triphosphate hydrolases"/>
    <property type="match status" value="2"/>
</dbReference>
<evidence type="ECO:0000313" key="15">
    <source>
        <dbReference type="Proteomes" id="UP001301012"/>
    </source>
</evidence>
<keyword evidence="5 11" id="KW-0067">ATP-binding</keyword>
<keyword evidence="6" id="KW-0238">DNA-binding</keyword>
<keyword evidence="7" id="KW-0413">Isomerase</keyword>
<feature type="domain" description="UvrD-like helicase C-terminal" evidence="13">
    <location>
        <begin position="282"/>
        <end position="546"/>
    </location>
</feature>
<evidence type="ECO:0000256" key="4">
    <source>
        <dbReference type="ARBA" id="ARBA00022806"/>
    </source>
</evidence>
<dbReference type="EC" id="5.6.2.4" evidence="9"/>
<dbReference type="CDD" id="cd18807">
    <property type="entry name" value="SF1_C_UvrD"/>
    <property type="match status" value="1"/>
</dbReference>
<dbReference type="Gene3D" id="1.10.10.160">
    <property type="match status" value="1"/>
</dbReference>
<comment type="catalytic activity">
    <reaction evidence="10">
        <text>ATP + H2O = ADP + phosphate + H(+)</text>
        <dbReference type="Rhea" id="RHEA:13065"/>
        <dbReference type="ChEBI" id="CHEBI:15377"/>
        <dbReference type="ChEBI" id="CHEBI:15378"/>
        <dbReference type="ChEBI" id="CHEBI:30616"/>
        <dbReference type="ChEBI" id="CHEBI:43474"/>
        <dbReference type="ChEBI" id="CHEBI:456216"/>
        <dbReference type="EC" id="5.6.2.4"/>
    </reaction>
</comment>
<evidence type="ECO:0000256" key="3">
    <source>
        <dbReference type="ARBA" id="ARBA00022801"/>
    </source>
</evidence>
<dbReference type="GO" id="GO:0016787">
    <property type="term" value="F:hydrolase activity"/>
    <property type="evidence" value="ECO:0007669"/>
    <property type="project" value="UniProtKB-KW"/>
</dbReference>
<dbReference type="InterPro" id="IPR000212">
    <property type="entry name" value="DNA_helicase_UvrD/REP"/>
</dbReference>
<evidence type="ECO:0000256" key="2">
    <source>
        <dbReference type="ARBA" id="ARBA00022741"/>
    </source>
</evidence>
<dbReference type="PROSITE" id="PS51217">
    <property type="entry name" value="UVRD_HELICASE_CTER"/>
    <property type="match status" value="1"/>
</dbReference>
<evidence type="ECO:0000256" key="1">
    <source>
        <dbReference type="ARBA" id="ARBA00009922"/>
    </source>
</evidence>
<evidence type="ECO:0000313" key="14">
    <source>
        <dbReference type="EMBL" id="MDK2564732.1"/>
    </source>
</evidence>
<accession>A0ABT7ECR2</accession>
<evidence type="ECO:0000256" key="8">
    <source>
        <dbReference type="ARBA" id="ARBA00034617"/>
    </source>
</evidence>
<dbReference type="Proteomes" id="UP001301012">
    <property type="component" value="Unassembled WGS sequence"/>
</dbReference>
<dbReference type="PANTHER" id="PTHR11070">
    <property type="entry name" value="UVRD / RECB / PCRA DNA HELICASE FAMILY MEMBER"/>
    <property type="match status" value="1"/>
</dbReference>
<keyword evidence="15" id="KW-1185">Reference proteome</keyword>
<proteinExistence type="inferred from homology"/>
<evidence type="ECO:0000256" key="9">
    <source>
        <dbReference type="ARBA" id="ARBA00034808"/>
    </source>
</evidence>
<evidence type="ECO:0000256" key="7">
    <source>
        <dbReference type="ARBA" id="ARBA00023235"/>
    </source>
</evidence>
<evidence type="ECO:0000259" key="12">
    <source>
        <dbReference type="PROSITE" id="PS51198"/>
    </source>
</evidence>
<dbReference type="InterPro" id="IPR014016">
    <property type="entry name" value="UvrD-like_ATP-bd"/>
</dbReference>
<evidence type="ECO:0000256" key="5">
    <source>
        <dbReference type="ARBA" id="ARBA00022840"/>
    </source>
</evidence>
<dbReference type="GO" id="GO:0004386">
    <property type="term" value="F:helicase activity"/>
    <property type="evidence" value="ECO:0007669"/>
    <property type="project" value="UniProtKB-KW"/>
</dbReference>
<evidence type="ECO:0000259" key="13">
    <source>
        <dbReference type="PROSITE" id="PS51217"/>
    </source>
</evidence>
<dbReference type="InterPro" id="IPR027417">
    <property type="entry name" value="P-loop_NTPase"/>
</dbReference>
<dbReference type="PROSITE" id="PS51198">
    <property type="entry name" value="UVRD_HELICASE_ATP_BIND"/>
    <property type="match status" value="1"/>
</dbReference>
<dbReference type="RefSeq" id="WP_284133645.1">
    <property type="nucleotide sequence ID" value="NZ_JASKYM010000010.1"/>
</dbReference>
<comment type="similarity">
    <text evidence="1">Belongs to the helicase family. UvrD subfamily.</text>
</comment>
<sequence>MISIGKLNENQESAVNHIDGPCMVLAGPGSGKTRVITYRIANMVVNKNIRPSSILAISFTKASSVEMKNRALSLSNDYRMNKVTYGTFHSVFFRILRYFENYSLDSIFDEKSKRLVLRGILKSLNVENADDDETIGQVINEISYVKNELMDKIDFESEILSSDEFTKVYNLYEEHKNTINKIDFDDMLIKTYYLLKNNKPVLDRIRNTYKYILVDEFQDINKVQFEVLKLIANPINNIFVVGDEDQSIYGFRGSRPDFLLQFESYFENTKKVLLDINYRSKNEIVDVANRLIEKNENRYEKVIMCHQGKGATVNYVSPEDSEEEATFIAKDILEEMKKEYTEYTDFAVIYRTNIQSRALVDIFMDMRIPFVVKDSVITIYDHWASQDILAYLRIALNAKSNKDWVRIINKPFRYISKDNVNLVKEESDFINALINKCDLHPKQIKTINDLEIDLSYLKTLNPKNAISYIRSSLDYDRYILDYCSNRKIKTNGLIEILNELESSAMNFKTIQEYMEHIERVKSELIENKNNKNSDGVIFTTMHSAKGLEFKNVYIIGANEGTIPHEKSYDIGDDEKKTEQIEEERRLMYVAITRAEESLYISYPISKYGKKVSKSRFIDDIKSPTNKEMQDTTIGDKIYHKRFKEGIIIQKEGNSIKVKFKDGDRTLDYKVCLTKGMIWKI</sequence>
<evidence type="ECO:0000256" key="6">
    <source>
        <dbReference type="ARBA" id="ARBA00023125"/>
    </source>
</evidence>
<dbReference type="InterPro" id="IPR013986">
    <property type="entry name" value="DExx_box_DNA_helicase_dom_sf"/>
</dbReference>
<gene>
    <name evidence="14" type="ORF">QOZ84_14425</name>
</gene>
<keyword evidence="2 11" id="KW-0547">Nucleotide-binding</keyword>
<dbReference type="PANTHER" id="PTHR11070:SF2">
    <property type="entry name" value="ATP-DEPENDENT DNA HELICASE SRS2"/>
    <property type="match status" value="1"/>
</dbReference>
<comment type="catalytic activity">
    <reaction evidence="8">
        <text>Couples ATP hydrolysis with the unwinding of duplex DNA by translocating in the 3'-5' direction.</text>
        <dbReference type="EC" id="5.6.2.4"/>
    </reaction>
</comment>
<dbReference type="Pfam" id="PF13361">
    <property type="entry name" value="UvrD_C"/>
    <property type="match status" value="1"/>
</dbReference>
<dbReference type="Gene3D" id="1.10.486.10">
    <property type="entry name" value="PCRA, domain 4"/>
    <property type="match status" value="1"/>
</dbReference>
<name>A0ABT7ECR2_9FIRM</name>
<keyword evidence="4 11" id="KW-0347">Helicase</keyword>
<evidence type="ECO:0000256" key="10">
    <source>
        <dbReference type="ARBA" id="ARBA00048988"/>
    </source>
</evidence>
<dbReference type="Pfam" id="PF00580">
    <property type="entry name" value="UvrD-helicase"/>
    <property type="match status" value="1"/>
</dbReference>
<comment type="caution">
    <text evidence="14">The sequence shown here is derived from an EMBL/GenBank/DDBJ whole genome shotgun (WGS) entry which is preliminary data.</text>
</comment>
<dbReference type="SUPFAM" id="SSF52540">
    <property type="entry name" value="P-loop containing nucleoside triphosphate hydrolases"/>
    <property type="match status" value="1"/>
</dbReference>